<keyword evidence="2 9" id="KW-0813">Transport</keyword>
<evidence type="ECO:0000256" key="7">
    <source>
        <dbReference type="ARBA" id="ARBA00023010"/>
    </source>
</evidence>
<keyword evidence="4 9" id="KW-0812">Transmembrane</keyword>
<keyword evidence="8 9" id="KW-0472">Membrane</keyword>
<dbReference type="RefSeq" id="WP_253865998.1">
    <property type="nucleotide sequence ID" value="NZ_BAAALN010000012.1"/>
</dbReference>
<proteinExistence type="inferred from homology"/>
<evidence type="ECO:0000256" key="10">
    <source>
        <dbReference type="SAM" id="MobiDB-lite"/>
    </source>
</evidence>
<dbReference type="InterPro" id="IPR003369">
    <property type="entry name" value="TatA/B/E"/>
</dbReference>
<comment type="caution">
    <text evidence="11">The sequence shown here is derived from an EMBL/GenBank/DDBJ whole genome shotgun (WGS) entry which is preliminary data.</text>
</comment>
<evidence type="ECO:0000313" key="12">
    <source>
        <dbReference type="Proteomes" id="UP001500653"/>
    </source>
</evidence>
<evidence type="ECO:0000256" key="5">
    <source>
        <dbReference type="ARBA" id="ARBA00022927"/>
    </source>
</evidence>
<gene>
    <name evidence="9 11" type="primary">tatB</name>
    <name evidence="11" type="ORF">GCM10009676_35320</name>
</gene>
<keyword evidence="6 9" id="KW-1133">Transmembrane helix</keyword>
<keyword evidence="12" id="KW-1185">Reference proteome</keyword>
<evidence type="ECO:0000256" key="2">
    <source>
        <dbReference type="ARBA" id="ARBA00022448"/>
    </source>
</evidence>
<dbReference type="InterPro" id="IPR018448">
    <property type="entry name" value="TatB"/>
</dbReference>
<comment type="similarity">
    <text evidence="9">Belongs to the TatB family.</text>
</comment>
<dbReference type="EMBL" id="BAAALN010000012">
    <property type="protein sequence ID" value="GAA1246185.1"/>
    <property type="molecule type" value="Genomic_DNA"/>
</dbReference>
<comment type="subunit">
    <text evidence="9">The Tat system comprises two distinct complexes: a TatABC complex, containing multiple copies of TatA, TatB and TatC subunits, and a separate TatA complex, containing only TatA subunits. Substrates initially bind to the TatABC complex, which probably triggers association of the separate TatA complex to form the active translocon.</text>
</comment>
<dbReference type="Pfam" id="PF02416">
    <property type="entry name" value="TatA_B_E"/>
    <property type="match status" value="1"/>
</dbReference>
<evidence type="ECO:0000256" key="1">
    <source>
        <dbReference type="ARBA" id="ARBA00004167"/>
    </source>
</evidence>
<comment type="function">
    <text evidence="9">Part of the twin-arginine translocation (Tat) system that transports large folded proteins containing a characteristic twin-arginine motif in their signal peptide across membranes. Together with TatC, TatB is part of a receptor directly interacting with Tat signal peptides. TatB may form an oligomeric binding site that transiently accommodates folded Tat precursor proteins before their translocation.</text>
</comment>
<keyword evidence="5 9" id="KW-0653">Protein transport</keyword>
<accession>A0ABP4H0E5</accession>
<name>A0ABP4H0E5_9PSEU</name>
<feature type="region of interest" description="Disordered" evidence="10">
    <location>
        <begin position="83"/>
        <end position="159"/>
    </location>
</feature>
<dbReference type="PRINTS" id="PR01506">
    <property type="entry name" value="TATBPROTEIN"/>
</dbReference>
<dbReference type="Gene3D" id="1.20.5.3310">
    <property type="match status" value="1"/>
</dbReference>
<evidence type="ECO:0000256" key="9">
    <source>
        <dbReference type="HAMAP-Rule" id="MF_00237"/>
    </source>
</evidence>
<reference evidence="12" key="1">
    <citation type="journal article" date="2019" name="Int. J. Syst. Evol. Microbiol.">
        <title>The Global Catalogue of Microorganisms (GCM) 10K type strain sequencing project: providing services to taxonomists for standard genome sequencing and annotation.</title>
        <authorList>
            <consortium name="The Broad Institute Genomics Platform"/>
            <consortium name="The Broad Institute Genome Sequencing Center for Infectious Disease"/>
            <person name="Wu L."/>
            <person name="Ma J."/>
        </authorList>
    </citation>
    <scope>NUCLEOTIDE SEQUENCE [LARGE SCALE GENOMIC DNA]</scope>
    <source>
        <strain evidence="12">JCM 13023</strain>
    </source>
</reference>
<feature type="compositionally biased region" description="Gly residues" evidence="10">
    <location>
        <begin position="121"/>
        <end position="136"/>
    </location>
</feature>
<evidence type="ECO:0000256" key="4">
    <source>
        <dbReference type="ARBA" id="ARBA00022692"/>
    </source>
</evidence>
<evidence type="ECO:0000256" key="3">
    <source>
        <dbReference type="ARBA" id="ARBA00022475"/>
    </source>
</evidence>
<dbReference type="HAMAP" id="MF_00237">
    <property type="entry name" value="TatB"/>
    <property type="match status" value="1"/>
</dbReference>
<sequence>MFESIGWSEILVMLVAALFILGPERLPEAAAWMGRSVRKVRDFATGARQQLKDEMGPEYEEFRKPIEDLRGLRDFDPKRAVTQHLFDGDSDPAGLNNLNGSRPIGGDGAQTTPNASDRSGDTGGAGVGGIGAGGAGTAAKPRQDPLTSGEKPPVDPDAT</sequence>
<protein>
    <recommendedName>
        <fullName evidence="9">Sec-independent protein translocase protein TatB</fullName>
    </recommendedName>
</protein>
<evidence type="ECO:0000313" key="11">
    <source>
        <dbReference type="EMBL" id="GAA1246185.1"/>
    </source>
</evidence>
<dbReference type="Proteomes" id="UP001500653">
    <property type="component" value="Unassembled WGS sequence"/>
</dbReference>
<keyword evidence="7 9" id="KW-0811">Translocation</keyword>
<evidence type="ECO:0000256" key="6">
    <source>
        <dbReference type="ARBA" id="ARBA00022989"/>
    </source>
</evidence>
<keyword evidence="3 9" id="KW-1003">Cell membrane</keyword>
<evidence type="ECO:0000256" key="8">
    <source>
        <dbReference type="ARBA" id="ARBA00023136"/>
    </source>
</evidence>
<dbReference type="NCBIfam" id="TIGR01410">
    <property type="entry name" value="tatB"/>
    <property type="match status" value="1"/>
</dbReference>
<comment type="subcellular location">
    <subcellularLocation>
        <location evidence="9">Cell membrane</location>
        <topology evidence="9">Single-pass membrane protein</topology>
    </subcellularLocation>
    <subcellularLocation>
        <location evidence="1">Membrane</location>
        <topology evidence="1">Single-pass membrane protein</topology>
    </subcellularLocation>
</comment>
<organism evidence="11 12">
    <name type="scientific">Prauserella halophila</name>
    <dbReference type="NCBI Taxonomy" id="185641"/>
    <lineage>
        <taxon>Bacteria</taxon>
        <taxon>Bacillati</taxon>
        <taxon>Actinomycetota</taxon>
        <taxon>Actinomycetes</taxon>
        <taxon>Pseudonocardiales</taxon>
        <taxon>Pseudonocardiaceae</taxon>
        <taxon>Prauserella</taxon>
    </lineage>
</organism>